<feature type="signal peptide" evidence="3">
    <location>
        <begin position="1"/>
        <end position="21"/>
    </location>
</feature>
<proteinExistence type="predicted"/>
<evidence type="ECO:0000256" key="2">
    <source>
        <dbReference type="SAM" id="Phobius"/>
    </source>
</evidence>
<reference evidence="4" key="1">
    <citation type="submission" date="2022-08" db="UniProtKB">
        <authorList>
            <consortium name="EnsemblMetazoa"/>
        </authorList>
    </citation>
    <scope>IDENTIFICATION</scope>
    <source>
        <strain evidence="4">05x7-T-G4-1.051#20</strain>
    </source>
</reference>
<evidence type="ECO:0000256" key="3">
    <source>
        <dbReference type="SAM" id="SignalP"/>
    </source>
</evidence>
<sequence>MEVYVLSFILCIGITLETSFSLLCPESIPTVSVMSRCPANVKEWASAAERKSCGQLRKIQNCSKAENFVYHCVLNKDATQLLEVCAPRFFLMGLCARFSEVNKRIINEPGLDCTKFDPPCPARFPSNESYKYQTCYRTVGKSQQQKESLHESTLFILYVAVGIAGVIILTSLILLLLGFKLNWIKCTCKRSSEEETGQMVDNAESEVLLLKNVLQDKDDIEKVVIENGSLSKCNGHTKENGTEKGQVDIDQKSDVKEEKMIQFRSLSGCTETRCSLKGVRTIGDLRNALSIKLQIPRPFVLAVDKENGIIFKDETVIETLKHPPTELMIGNQNRKKDDDEDDDESVKDDVISNRRITSGKCRMSCGHFTAPDSLYEWTKEKLPCGTDKGLFCPKCRCWRWEIDELILKCNMSRDETIFYKHVASLNERTAKELEKVWRKEKNKSRSLPVLDDEYFA</sequence>
<feature type="transmembrane region" description="Helical" evidence="2">
    <location>
        <begin position="155"/>
        <end position="179"/>
    </location>
</feature>
<dbReference type="EnsemblMetazoa" id="G18818.1">
    <property type="protein sequence ID" value="G18818.1:cds"/>
    <property type="gene ID" value="G18818"/>
</dbReference>
<keyword evidence="2" id="KW-0472">Membrane</keyword>
<keyword evidence="2" id="KW-0812">Transmembrane</keyword>
<feature type="region of interest" description="Disordered" evidence="1">
    <location>
        <begin position="328"/>
        <end position="347"/>
    </location>
</feature>
<evidence type="ECO:0000256" key="1">
    <source>
        <dbReference type="SAM" id="MobiDB-lite"/>
    </source>
</evidence>
<keyword evidence="2" id="KW-1133">Transmembrane helix</keyword>
<evidence type="ECO:0000313" key="4">
    <source>
        <dbReference type="EnsemblMetazoa" id="G18818.1:cds"/>
    </source>
</evidence>
<dbReference type="OrthoDB" id="6198729at2759"/>
<dbReference type="OMA" id="PTELMIG"/>
<keyword evidence="3" id="KW-0732">Signal</keyword>
<name>A0A8W8JED4_MAGGI</name>
<accession>A0A8W8JED4</accession>
<protein>
    <submittedName>
        <fullName evidence="4">Uncharacterized protein</fullName>
    </submittedName>
</protein>
<keyword evidence="5" id="KW-1185">Reference proteome</keyword>
<evidence type="ECO:0000313" key="5">
    <source>
        <dbReference type="Proteomes" id="UP000005408"/>
    </source>
</evidence>
<dbReference type="AlphaFoldDB" id="A0A8W8JED4"/>
<organism evidence="4 5">
    <name type="scientific">Magallana gigas</name>
    <name type="common">Pacific oyster</name>
    <name type="synonym">Crassostrea gigas</name>
    <dbReference type="NCBI Taxonomy" id="29159"/>
    <lineage>
        <taxon>Eukaryota</taxon>
        <taxon>Metazoa</taxon>
        <taxon>Spiralia</taxon>
        <taxon>Lophotrochozoa</taxon>
        <taxon>Mollusca</taxon>
        <taxon>Bivalvia</taxon>
        <taxon>Autobranchia</taxon>
        <taxon>Pteriomorphia</taxon>
        <taxon>Ostreida</taxon>
        <taxon>Ostreoidea</taxon>
        <taxon>Ostreidae</taxon>
        <taxon>Magallana</taxon>
    </lineage>
</organism>
<feature type="chain" id="PRO_5036459543" evidence="3">
    <location>
        <begin position="22"/>
        <end position="456"/>
    </location>
</feature>
<dbReference type="Proteomes" id="UP000005408">
    <property type="component" value="Unassembled WGS sequence"/>
</dbReference>